<reference evidence="3" key="2">
    <citation type="submission" date="2019-10" db="EMBL/GenBank/DDBJ databases">
        <title>A de novo genome assembly of a pear dwarfing rootstock.</title>
        <authorList>
            <person name="Wang F."/>
            <person name="Wang J."/>
            <person name="Li S."/>
            <person name="Zhang Y."/>
            <person name="Fang M."/>
            <person name="Ma L."/>
            <person name="Zhao Y."/>
            <person name="Jiang S."/>
        </authorList>
    </citation>
    <scope>NUCLEOTIDE SEQUENCE [LARGE SCALE GENOMIC DNA]</scope>
</reference>
<evidence type="ECO:0000256" key="1">
    <source>
        <dbReference type="SAM" id="Phobius"/>
    </source>
</evidence>
<organism evidence="2 3">
    <name type="scientific">Pyrus ussuriensis x Pyrus communis</name>
    <dbReference type="NCBI Taxonomy" id="2448454"/>
    <lineage>
        <taxon>Eukaryota</taxon>
        <taxon>Viridiplantae</taxon>
        <taxon>Streptophyta</taxon>
        <taxon>Embryophyta</taxon>
        <taxon>Tracheophyta</taxon>
        <taxon>Spermatophyta</taxon>
        <taxon>Magnoliopsida</taxon>
        <taxon>eudicotyledons</taxon>
        <taxon>Gunneridae</taxon>
        <taxon>Pentapetalae</taxon>
        <taxon>rosids</taxon>
        <taxon>fabids</taxon>
        <taxon>Rosales</taxon>
        <taxon>Rosaceae</taxon>
        <taxon>Amygdaloideae</taxon>
        <taxon>Maleae</taxon>
        <taxon>Pyrus</taxon>
    </lineage>
</organism>
<gene>
    <name evidence="2" type="ORF">D8674_013108</name>
</gene>
<evidence type="ECO:0000313" key="3">
    <source>
        <dbReference type="Proteomes" id="UP000327157"/>
    </source>
</evidence>
<name>A0A5N5GNW4_9ROSA</name>
<keyword evidence="3" id="KW-1185">Reference proteome</keyword>
<feature type="transmembrane region" description="Helical" evidence="1">
    <location>
        <begin position="21"/>
        <end position="43"/>
    </location>
</feature>
<keyword evidence="1" id="KW-0812">Transmembrane</keyword>
<comment type="caution">
    <text evidence="2">The sequence shown here is derived from an EMBL/GenBank/DDBJ whole genome shotgun (WGS) entry which is preliminary data.</text>
</comment>
<reference evidence="2 3" key="3">
    <citation type="submission" date="2019-11" db="EMBL/GenBank/DDBJ databases">
        <title>A de novo genome assembly of a pear dwarfing rootstock.</title>
        <authorList>
            <person name="Wang F."/>
            <person name="Wang J."/>
            <person name="Li S."/>
            <person name="Zhang Y."/>
            <person name="Fang M."/>
            <person name="Ma L."/>
            <person name="Zhao Y."/>
            <person name="Jiang S."/>
        </authorList>
    </citation>
    <scope>NUCLEOTIDE SEQUENCE [LARGE SCALE GENOMIC DNA]</scope>
    <source>
        <strain evidence="2">S2</strain>
        <tissue evidence="2">Leaf</tissue>
    </source>
</reference>
<proteinExistence type="predicted"/>
<protein>
    <submittedName>
        <fullName evidence="2">Uncharacterized protein</fullName>
    </submittedName>
</protein>
<dbReference type="AlphaFoldDB" id="A0A5N5GNW4"/>
<accession>A0A5N5GNW4</accession>
<keyword evidence="1" id="KW-1133">Transmembrane helix</keyword>
<sequence>MADGGARSSKTIDGKGSEKGLRFKFSFCIKFLFSFNIMNIYFVDVRHTYGGSRYRDELIGVVKSDKRDSFCSDVGALVRVECVVDWESWRAIPEELKMHMIDELVPNWDIAKSNPNVMKAINNMVKSRFRE</sequence>
<reference evidence="2 3" key="1">
    <citation type="submission" date="2019-09" db="EMBL/GenBank/DDBJ databases">
        <authorList>
            <person name="Ou C."/>
        </authorList>
    </citation>
    <scope>NUCLEOTIDE SEQUENCE [LARGE SCALE GENOMIC DNA]</scope>
    <source>
        <strain evidence="2">S2</strain>
        <tissue evidence="2">Leaf</tissue>
    </source>
</reference>
<dbReference type="EMBL" id="SMOL01000401">
    <property type="protein sequence ID" value="KAB2617239.1"/>
    <property type="molecule type" value="Genomic_DNA"/>
</dbReference>
<keyword evidence="1" id="KW-0472">Membrane</keyword>
<evidence type="ECO:0000313" key="2">
    <source>
        <dbReference type="EMBL" id="KAB2617239.1"/>
    </source>
</evidence>
<dbReference type="Proteomes" id="UP000327157">
    <property type="component" value="Chromosome 15"/>
</dbReference>